<evidence type="ECO:0000313" key="1">
    <source>
        <dbReference type="EMBL" id="PIK59739.1"/>
    </source>
</evidence>
<dbReference type="STRING" id="307972.A0A2G8LHL0"/>
<comment type="caution">
    <text evidence="1">The sequence shown here is derived from an EMBL/GenBank/DDBJ whole genome shotgun (WGS) entry which is preliminary data.</text>
</comment>
<organism evidence="1 2">
    <name type="scientific">Stichopus japonicus</name>
    <name type="common">Sea cucumber</name>
    <dbReference type="NCBI Taxonomy" id="307972"/>
    <lineage>
        <taxon>Eukaryota</taxon>
        <taxon>Metazoa</taxon>
        <taxon>Echinodermata</taxon>
        <taxon>Eleutherozoa</taxon>
        <taxon>Echinozoa</taxon>
        <taxon>Holothuroidea</taxon>
        <taxon>Aspidochirotacea</taxon>
        <taxon>Aspidochirotida</taxon>
        <taxon>Stichopodidae</taxon>
        <taxon>Apostichopus</taxon>
    </lineage>
</organism>
<keyword evidence="2" id="KW-1185">Reference proteome</keyword>
<dbReference type="PANTHER" id="PTHR28309">
    <property type="entry name" value="REQUIRED FOR EXCISION 1-B DOMAIN-CONTAINING PROTEIN"/>
    <property type="match status" value="1"/>
</dbReference>
<proteinExistence type="predicted"/>
<dbReference type="EMBL" id="MRZV01000074">
    <property type="protein sequence ID" value="PIK59739.1"/>
    <property type="molecule type" value="Genomic_DNA"/>
</dbReference>
<reference evidence="1 2" key="1">
    <citation type="journal article" date="2017" name="PLoS Biol.">
        <title>The sea cucumber genome provides insights into morphological evolution and visceral regeneration.</title>
        <authorList>
            <person name="Zhang X."/>
            <person name="Sun L."/>
            <person name="Yuan J."/>
            <person name="Sun Y."/>
            <person name="Gao Y."/>
            <person name="Zhang L."/>
            <person name="Li S."/>
            <person name="Dai H."/>
            <person name="Hamel J.F."/>
            <person name="Liu C."/>
            <person name="Yu Y."/>
            <person name="Liu S."/>
            <person name="Lin W."/>
            <person name="Guo K."/>
            <person name="Jin S."/>
            <person name="Xu P."/>
            <person name="Storey K.B."/>
            <person name="Huan P."/>
            <person name="Zhang T."/>
            <person name="Zhou Y."/>
            <person name="Zhang J."/>
            <person name="Lin C."/>
            <person name="Li X."/>
            <person name="Xing L."/>
            <person name="Huo D."/>
            <person name="Sun M."/>
            <person name="Wang L."/>
            <person name="Mercier A."/>
            <person name="Li F."/>
            <person name="Yang H."/>
            <person name="Xiang J."/>
        </authorList>
    </citation>
    <scope>NUCLEOTIDE SEQUENCE [LARGE SCALE GENOMIC DNA]</scope>
    <source>
        <strain evidence="1">Shaxun</strain>
        <tissue evidence="1">Muscle</tissue>
    </source>
</reference>
<protein>
    <submittedName>
        <fullName evidence="1">Uncharacterized protein</fullName>
    </submittedName>
</protein>
<gene>
    <name evidence="1" type="ORF">BSL78_03311</name>
</gene>
<dbReference type="InterPro" id="IPR039491">
    <property type="entry name" value="REX1-B"/>
</dbReference>
<sequence length="80" mass="9489">MIKSIFALQERRVAVYKKLEQGHEEYLTKSPNYDFPTYRQVVHECTEEFAQVSQKIIDIEKKFTELDKTEVAGTSERFKN</sequence>
<evidence type="ECO:0000313" key="2">
    <source>
        <dbReference type="Proteomes" id="UP000230750"/>
    </source>
</evidence>
<dbReference type="Proteomes" id="UP000230750">
    <property type="component" value="Unassembled WGS sequence"/>
</dbReference>
<accession>A0A2G8LHL0</accession>
<dbReference type="OrthoDB" id="434723at2759"/>
<dbReference type="Pfam" id="PF14966">
    <property type="entry name" value="DNA_repr_REX1B"/>
    <property type="match status" value="1"/>
</dbReference>
<name>A0A2G8LHL0_STIJA</name>
<dbReference type="PANTHER" id="PTHR28309:SF1">
    <property type="entry name" value="REQUIRED FOR EXCISION 1-B DOMAIN-CONTAINING PROTEIN"/>
    <property type="match status" value="1"/>
</dbReference>
<dbReference type="AlphaFoldDB" id="A0A2G8LHL0"/>